<dbReference type="EMBL" id="VJMH01006712">
    <property type="protein sequence ID" value="KAF0688658.1"/>
    <property type="molecule type" value="Genomic_DNA"/>
</dbReference>
<name>A0A485LD89_9STRA</name>
<dbReference type="InterPro" id="IPR036770">
    <property type="entry name" value="Ankyrin_rpt-contain_sf"/>
</dbReference>
<dbReference type="EMBL" id="CAADRA010006735">
    <property type="protein sequence ID" value="VFT96426.1"/>
    <property type="molecule type" value="Genomic_DNA"/>
</dbReference>
<dbReference type="PANTHER" id="PTHR46586">
    <property type="entry name" value="ANKYRIN REPEAT-CONTAINING PROTEIN"/>
    <property type="match status" value="1"/>
</dbReference>
<organism evidence="2 3">
    <name type="scientific">Aphanomyces stellatus</name>
    <dbReference type="NCBI Taxonomy" id="120398"/>
    <lineage>
        <taxon>Eukaryota</taxon>
        <taxon>Sar</taxon>
        <taxon>Stramenopiles</taxon>
        <taxon>Oomycota</taxon>
        <taxon>Saprolegniomycetes</taxon>
        <taxon>Saprolegniales</taxon>
        <taxon>Verrucalvaceae</taxon>
        <taxon>Aphanomyces</taxon>
    </lineage>
</organism>
<protein>
    <submittedName>
        <fullName evidence="2">Aste57867_19728 protein</fullName>
    </submittedName>
</protein>
<dbReference type="Proteomes" id="UP000332933">
    <property type="component" value="Unassembled WGS sequence"/>
</dbReference>
<evidence type="ECO:0000313" key="1">
    <source>
        <dbReference type="EMBL" id="KAF0688658.1"/>
    </source>
</evidence>
<gene>
    <name evidence="2" type="primary">Aste57867_19728</name>
    <name evidence="1" type="ORF">As57867_019663</name>
    <name evidence="2" type="ORF">ASTE57867_19728</name>
</gene>
<sequence>MAVTTKNAFGRVLLLPDLVASISRYQDGVCHDMHPFLHVHIPRRHHVDRGIHISSLTLDDYNRIMMDNLDPIISSWLAAYGMSRLAKLIECLPFLHDTVLEYAAWSGNVVLLEWFQTTRHDDGLLLPWPSLLGIVVERNHLHVLEWMSTWGFRNVIPLHAMHAAIRPGNLRMIRYLHKEWDVPDNCGLELMARALHIHDADIVMYYLDHHICVGLPSVGLQRWLVANAARGGLHGLTLALLDRGFDGSSLSIDVAASGGSLPLVQHLHDLGTYTCTTDAMDEASARGYIEMVAWLHTHRDEGCTTDAMDEASRNGHLDMVRWLHANRGEGCTTAAFNRALEGGAVDIAAFVHSNYPNAVFPCAHCIAENAMEAGQFHVVHFLRDHKLYELTAKLEHLPFLDRRMQTPLDAIAASGNVQAAQWMHDNQASLGFQPTCTTHAMDTAAEYGHLDMLYWLHHHYPTVGCTLSGVQRAIEHGRVEVLSFLVDRGCIEGVETALDTSTRAKTFQVDFSNPKLTAYINYAASSGCEKMIRWLLALVSHDYACDLLRHLEQDGQDGLVTHIVRKKINNRALLTRGV</sequence>
<evidence type="ECO:0000313" key="3">
    <source>
        <dbReference type="Proteomes" id="UP000332933"/>
    </source>
</evidence>
<dbReference type="SUPFAM" id="SSF48403">
    <property type="entry name" value="Ankyrin repeat"/>
    <property type="match status" value="1"/>
</dbReference>
<proteinExistence type="predicted"/>
<accession>A0A485LD89</accession>
<dbReference type="PANTHER" id="PTHR46586:SF3">
    <property type="entry name" value="ANKYRIN REPEAT-CONTAINING PROTEIN"/>
    <property type="match status" value="1"/>
</dbReference>
<dbReference type="InterPro" id="IPR052050">
    <property type="entry name" value="SecEffector_AnkRepeat"/>
</dbReference>
<evidence type="ECO:0000313" key="2">
    <source>
        <dbReference type="EMBL" id="VFT96426.1"/>
    </source>
</evidence>
<dbReference type="Gene3D" id="1.25.40.20">
    <property type="entry name" value="Ankyrin repeat-containing domain"/>
    <property type="match status" value="2"/>
</dbReference>
<reference evidence="1" key="2">
    <citation type="submission" date="2019-06" db="EMBL/GenBank/DDBJ databases">
        <title>Genomics analysis of Aphanomyces spp. identifies a new class of oomycete effector associated with host adaptation.</title>
        <authorList>
            <person name="Gaulin E."/>
        </authorList>
    </citation>
    <scope>NUCLEOTIDE SEQUENCE</scope>
    <source>
        <strain evidence="1">CBS 578.67</strain>
    </source>
</reference>
<keyword evidence="3" id="KW-1185">Reference proteome</keyword>
<reference evidence="2 3" key="1">
    <citation type="submission" date="2019-03" db="EMBL/GenBank/DDBJ databases">
        <authorList>
            <person name="Gaulin E."/>
            <person name="Dumas B."/>
        </authorList>
    </citation>
    <scope>NUCLEOTIDE SEQUENCE [LARGE SCALE GENOMIC DNA]</scope>
    <source>
        <strain evidence="2">CBS 568.67</strain>
    </source>
</reference>
<dbReference type="AlphaFoldDB" id="A0A485LD89"/>